<reference evidence="3 4" key="1">
    <citation type="submission" date="2020-08" db="EMBL/GenBank/DDBJ databases">
        <title>Genomic Encyclopedia of Type Strains, Phase IV (KMG-IV): sequencing the most valuable type-strain genomes for metagenomic binning, comparative biology and taxonomic classification.</title>
        <authorList>
            <person name="Goeker M."/>
        </authorList>
    </citation>
    <scope>NUCLEOTIDE SEQUENCE [LARGE SCALE GENOMIC DNA]</scope>
    <source>
        <strain evidence="3 4">DSM 101730</strain>
    </source>
</reference>
<protein>
    <recommendedName>
        <fullName evidence="2">EF-hand domain-containing protein</fullName>
    </recommendedName>
</protein>
<dbReference type="EMBL" id="JACHFM010000003">
    <property type="protein sequence ID" value="MBB5223106.1"/>
    <property type="molecule type" value="Genomic_DNA"/>
</dbReference>
<dbReference type="InterPro" id="IPR018247">
    <property type="entry name" value="EF_Hand_1_Ca_BS"/>
</dbReference>
<accession>A0A840STF2</accession>
<feature type="domain" description="EF-hand" evidence="2">
    <location>
        <begin position="36"/>
        <end position="49"/>
    </location>
</feature>
<dbReference type="SUPFAM" id="SSF47473">
    <property type="entry name" value="EF-hand"/>
    <property type="match status" value="1"/>
</dbReference>
<dbReference type="RefSeq" id="WP_184151379.1">
    <property type="nucleotide sequence ID" value="NZ_JACHFM010000003.1"/>
</dbReference>
<feature type="chain" id="PRO_5032340802" description="EF-hand domain-containing protein" evidence="1">
    <location>
        <begin position="31"/>
        <end position="91"/>
    </location>
</feature>
<evidence type="ECO:0000259" key="2">
    <source>
        <dbReference type="Pfam" id="PF13202"/>
    </source>
</evidence>
<evidence type="ECO:0000313" key="3">
    <source>
        <dbReference type="EMBL" id="MBB5223106.1"/>
    </source>
</evidence>
<feature type="signal peptide" evidence="1">
    <location>
        <begin position="1"/>
        <end position="30"/>
    </location>
</feature>
<dbReference type="AlphaFoldDB" id="A0A840STF2"/>
<dbReference type="Gene3D" id="1.10.238.10">
    <property type="entry name" value="EF-hand"/>
    <property type="match status" value="1"/>
</dbReference>
<dbReference type="PROSITE" id="PS00018">
    <property type="entry name" value="EF_HAND_1"/>
    <property type="match status" value="1"/>
</dbReference>
<keyword evidence="4" id="KW-1185">Reference proteome</keyword>
<proteinExistence type="predicted"/>
<keyword evidence="1" id="KW-0732">Signal</keyword>
<dbReference type="InterPro" id="IPR011992">
    <property type="entry name" value="EF-hand-dom_pair"/>
</dbReference>
<comment type="caution">
    <text evidence="3">The sequence shown here is derived from an EMBL/GenBank/DDBJ whole genome shotgun (WGS) entry which is preliminary data.</text>
</comment>
<dbReference type="InterPro" id="IPR002048">
    <property type="entry name" value="EF_hand_dom"/>
</dbReference>
<evidence type="ECO:0000313" key="4">
    <source>
        <dbReference type="Proteomes" id="UP000549457"/>
    </source>
</evidence>
<feature type="domain" description="EF-hand" evidence="2">
    <location>
        <begin position="64"/>
        <end position="77"/>
    </location>
</feature>
<name>A0A840STF2_9RHOB</name>
<dbReference type="Proteomes" id="UP000549457">
    <property type="component" value="Unassembled WGS sequence"/>
</dbReference>
<gene>
    <name evidence="3" type="ORF">HNP73_003053</name>
</gene>
<sequence length="91" mass="9721">MKTLAPLGLVASLATALVAAIVAIASPAAAKIPISRADRNHDGIVTYEEASRVMPQLMEVQYLKADSNGDGVIDRGEYPLLDSFYGYVVNR</sequence>
<organism evidence="3 4">
    <name type="scientific">Amaricoccus macauensis</name>
    <dbReference type="NCBI Taxonomy" id="57001"/>
    <lineage>
        <taxon>Bacteria</taxon>
        <taxon>Pseudomonadati</taxon>
        <taxon>Pseudomonadota</taxon>
        <taxon>Alphaproteobacteria</taxon>
        <taxon>Rhodobacterales</taxon>
        <taxon>Paracoccaceae</taxon>
        <taxon>Amaricoccus</taxon>
    </lineage>
</organism>
<dbReference type="Pfam" id="PF13202">
    <property type="entry name" value="EF-hand_5"/>
    <property type="match status" value="2"/>
</dbReference>
<evidence type="ECO:0000256" key="1">
    <source>
        <dbReference type="SAM" id="SignalP"/>
    </source>
</evidence>
<dbReference type="GO" id="GO:0005509">
    <property type="term" value="F:calcium ion binding"/>
    <property type="evidence" value="ECO:0007669"/>
    <property type="project" value="InterPro"/>
</dbReference>